<protein>
    <submittedName>
        <fullName evidence="13">ABC transporter ATP-binding protein</fullName>
    </submittedName>
</protein>
<keyword evidence="2" id="KW-0997">Cell inner membrane</keyword>
<feature type="domain" description="ABC transporter" evidence="11">
    <location>
        <begin position="328"/>
        <end position="562"/>
    </location>
</feature>
<dbReference type="Proteomes" id="UP001081071">
    <property type="component" value="Unassembled WGS sequence"/>
</dbReference>
<evidence type="ECO:0000256" key="10">
    <source>
        <dbReference type="SAM" id="Phobius"/>
    </source>
</evidence>
<dbReference type="InterPro" id="IPR027417">
    <property type="entry name" value="P-loop_NTPase"/>
</dbReference>
<keyword evidence="7 10" id="KW-1133">Transmembrane helix</keyword>
<dbReference type="PROSITE" id="PS50893">
    <property type="entry name" value="ABC_TRANSPORTER_2"/>
    <property type="match status" value="1"/>
</dbReference>
<keyword evidence="3 10" id="KW-0812">Transmembrane</keyword>
<feature type="domain" description="ABC transmembrane type-1" evidence="12">
    <location>
        <begin position="19"/>
        <end position="296"/>
    </location>
</feature>
<dbReference type="PROSITE" id="PS50929">
    <property type="entry name" value="ABC_TM1F"/>
    <property type="match status" value="1"/>
</dbReference>
<dbReference type="PANTHER" id="PTHR24221">
    <property type="entry name" value="ATP-BINDING CASSETTE SUB-FAMILY B"/>
    <property type="match status" value="1"/>
</dbReference>
<dbReference type="InterPro" id="IPR017871">
    <property type="entry name" value="ABC_transporter-like_CS"/>
</dbReference>
<dbReference type="Gene3D" id="3.40.50.300">
    <property type="entry name" value="P-loop containing nucleotide triphosphate hydrolases"/>
    <property type="match status" value="1"/>
</dbReference>
<name>A0ABT4MEU5_9NOCA</name>
<evidence type="ECO:0000256" key="9">
    <source>
        <dbReference type="ARBA" id="ARBA00023455"/>
    </source>
</evidence>
<dbReference type="Pfam" id="PF00664">
    <property type="entry name" value="ABC_membrane"/>
    <property type="match status" value="1"/>
</dbReference>
<sequence length="575" mass="62041">MIRDLFRLLGDDGRAFRSLLIALVASSFVQGTAFVVLVPVFRVLLGPDPSAAWSWIALEGALLAAYAALTYWSKWATLDTSTAVALSLWQRVGDHIATLPLGWFDTRRSGDVSKVVGGGVFEIMGAPANLLRPLIETVVTPATVIVGMLFVDWRIALITAVVAPLLYIAYRWTGSLLLRTDQRSHDAAVEVANRVVEFAQNQPVLRAFGGGDARTRSLDAALQEQRDSDRKRVGSVVVAQFGFGVIVQAAFTLLVLASVFVAVGGTLASVDLVMLLILATRFVQPLLDAGDLGGAVRIIRRNIWRLEAILDTPALKEGSVVAGVDASVEFESVTFGYNEDQPVLRNVSFRAPANSLTALVGPSGAGKTTITRLVARFWDVTGGQVLIGGQDVRTLTAAGLMRQLSFVFQDVYLFRGSIRENILLAKPEASSEELDRVVRLARVDEIVDRLPEGLDTQTGEGGTSLSGGERQRVSIARALLKDAPIVLLDEATAALDPENEALVQEALSALAASRTVIVIAHRLQTIMAADQILVLDDGVIAEAGRHEELLGSGGRYSRFWAERERSQGWRIGAQR</sequence>
<keyword evidence="8 10" id="KW-0472">Membrane</keyword>
<dbReference type="InterPro" id="IPR003593">
    <property type="entry name" value="AAA+_ATPase"/>
</dbReference>
<dbReference type="GO" id="GO:0005524">
    <property type="term" value="F:ATP binding"/>
    <property type="evidence" value="ECO:0007669"/>
    <property type="project" value="UniProtKB-KW"/>
</dbReference>
<evidence type="ECO:0000256" key="7">
    <source>
        <dbReference type="ARBA" id="ARBA00022989"/>
    </source>
</evidence>
<keyword evidence="2" id="KW-1003">Cell membrane</keyword>
<reference evidence="13" key="1">
    <citation type="submission" date="2022-12" db="EMBL/GenBank/DDBJ databases">
        <authorList>
            <person name="Krivoruchko A.V."/>
            <person name="Elkin A."/>
        </authorList>
    </citation>
    <scope>NUCLEOTIDE SEQUENCE</scope>
    <source>
        <strain evidence="13">IEGM 1391</strain>
    </source>
</reference>
<accession>A0ABT4MEU5</accession>
<evidence type="ECO:0000256" key="3">
    <source>
        <dbReference type="ARBA" id="ARBA00022692"/>
    </source>
</evidence>
<keyword evidence="6" id="KW-1278">Translocase</keyword>
<feature type="transmembrane region" description="Helical" evidence="10">
    <location>
        <begin position="53"/>
        <end position="72"/>
    </location>
</feature>
<evidence type="ECO:0000256" key="6">
    <source>
        <dbReference type="ARBA" id="ARBA00022967"/>
    </source>
</evidence>
<keyword evidence="4" id="KW-0547">Nucleotide-binding</keyword>
<evidence type="ECO:0000259" key="11">
    <source>
        <dbReference type="PROSITE" id="PS50893"/>
    </source>
</evidence>
<evidence type="ECO:0000256" key="5">
    <source>
        <dbReference type="ARBA" id="ARBA00022840"/>
    </source>
</evidence>
<dbReference type="SMART" id="SM00382">
    <property type="entry name" value="AAA"/>
    <property type="match status" value="1"/>
</dbReference>
<dbReference type="PANTHER" id="PTHR24221:SF654">
    <property type="entry name" value="ATP-BINDING CASSETTE SUB-FAMILY B MEMBER 6"/>
    <property type="match status" value="1"/>
</dbReference>
<keyword evidence="14" id="KW-1185">Reference proteome</keyword>
<evidence type="ECO:0000256" key="8">
    <source>
        <dbReference type="ARBA" id="ARBA00023136"/>
    </source>
</evidence>
<dbReference type="PROSITE" id="PS00211">
    <property type="entry name" value="ABC_TRANSPORTER_1"/>
    <property type="match status" value="1"/>
</dbReference>
<gene>
    <name evidence="13" type="ORF">O4220_13290</name>
</gene>
<comment type="similarity">
    <text evidence="9">Belongs to the ABC transporter superfamily. Siderophore-Fe(3+) uptake transporter (SIUT) (TC 3.A.1.21) family.</text>
</comment>
<comment type="caution">
    <text evidence="13">The sequence shown here is derived from an EMBL/GenBank/DDBJ whole genome shotgun (WGS) entry which is preliminary data.</text>
</comment>
<comment type="subcellular location">
    <subcellularLocation>
        <location evidence="1">Cell inner membrane</location>
        <topology evidence="1">Multi-pass membrane protein</topology>
    </subcellularLocation>
</comment>
<dbReference type="Pfam" id="PF00005">
    <property type="entry name" value="ABC_tran"/>
    <property type="match status" value="1"/>
</dbReference>
<dbReference type="RefSeq" id="WP_269604877.1">
    <property type="nucleotide sequence ID" value="NZ_JAPWIJ010000005.1"/>
</dbReference>
<feature type="transmembrane region" description="Helical" evidence="10">
    <location>
        <begin position="20"/>
        <end position="41"/>
    </location>
</feature>
<evidence type="ECO:0000256" key="2">
    <source>
        <dbReference type="ARBA" id="ARBA00022519"/>
    </source>
</evidence>
<dbReference type="InterPro" id="IPR011527">
    <property type="entry name" value="ABC1_TM_dom"/>
</dbReference>
<dbReference type="Gene3D" id="1.20.1560.10">
    <property type="entry name" value="ABC transporter type 1, transmembrane domain"/>
    <property type="match status" value="1"/>
</dbReference>
<evidence type="ECO:0000313" key="14">
    <source>
        <dbReference type="Proteomes" id="UP001081071"/>
    </source>
</evidence>
<dbReference type="InterPro" id="IPR039421">
    <property type="entry name" value="Type_1_exporter"/>
</dbReference>
<dbReference type="InterPro" id="IPR036640">
    <property type="entry name" value="ABC1_TM_sf"/>
</dbReference>
<dbReference type="EMBL" id="JAPWIJ010000005">
    <property type="protein sequence ID" value="MCZ4519492.1"/>
    <property type="molecule type" value="Genomic_DNA"/>
</dbReference>
<keyword evidence="5 13" id="KW-0067">ATP-binding</keyword>
<dbReference type="SUPFAM" id="SSF52540">
    <property type="entry name" value="P-loop containing nucleoside triphosphate hydrolases"/>
    <property type="match status" value="1"/>
</dbReference>
<organism evidence="13 14">
    <name type="scientific">Rhodococcus ruber</name>
    <dbReference type="NCBI Taxonomy" id="1830"/>
    <lineage>
        <taxon>Bacteria</taxon>
        <taxon>Bacillati</taxon>
        <taxon>Actinomycetota</taxon>
        <taxon>Actinomycetes</taxon>
        <taxon>Mycobacteriales</taxon>
        <taxon>Nocardiaceae</taxon>
        <taxon>Rhodococcus</taxon>
    </lineage>
</organism>
<feature type="transmembrane region" description="Helical" evidence="10">
    <location>
        <begin position="130"/>
        <end position="149"/>
    </location>
</feature>
<evidence type="ECO:0000256" key="4">
    <source>
        <dbReference type="ARBA" id="ARBA00022741"/>
    </source>
</evidence>
<feature type="transmembrane region" description="Helical" evidence="10">
    <location>
        <begin position="155"/>
        <end position="173"/>
    </location>
</feature>
<dbReference type="InterPro" id="IPR003439">
    <property type="entry name" value="ABC_transporter-like_ATP-bd"/>
</dbReference>
<evidence type="ECO:0000313" key="13">
    <source>
        <dbReference type="EMBL" id="MCZ4519492.1"/>
    </source>
</evidence>
<evidence type="ECO:0000259" key="12">
    <source>
        <dbReference type="PROSITE" id="PS50929"/>
    </source>
</evidence>
<dbReference type="SUPFAM" id="SSF90123">
    <property type="entry name" value="ABC transporter transmembrane region"/>
    <property type="match status" value="1"/>
</dbReference>
<proteinExistence type="inferred from homology"/>
<evidence type="ECO:0000256" key="1">
    <source>
        <dbReference type="ARBA" id="ARBA00004429"/>
    </source>
</evidence>